<keyword evidence="3" id="KW-0808">Transferase</keyword>
<evidence type="ECO:0000313" key="6">
    <source>
        <dbReference type="EMBL" id="OHA68446.1"/>
    </source>
</evidence>
<evidence type="ECO:0000259" key="5">
    <source>
        <dbReference type="Pfam" id="PF00535"/>
    </source>
</evidence>
<dbReference type="AlphaFoldDB" id="A0A1G2R6H5"/>
<feature type="transmembrane region" description="Helical" evidence="4">
    <location>
        <begin position="236"/>
        <end position="257"/>
    </location>
</feature>
<evidence type="ECO:0000256" key="4">
    <source>
        <dbReference type="SAM" id="Phobius"/>
    </source>
</evidence>
<name>A0A1G2R6H5_9BACT</name>
<evidence type="ECO:0000256" key="3">
    <source>
        <dbReference type="ARBA" id="ARBA00022679"/>
    </source>
</evidence>
<comment type="similarity">
    <text evidence="1">Belongs to the glycosyltransferase 2 family.</text>
</comment>
<keyword evidence="4" id="KW-0472">Membrane</keyword>
<organism evidence="6 7">
    <name type="scientific">Candidatus Wildermuthbacteria bacterium RIFCSPHIGHO2_02_FULL_48_16</name>
    <dbReference type="NCBI Taxonomy" id="1802453"/>
    <lineage>
        <taxon>Bacteria</taxon>
        <taxon>Candidatus Wildermuthiibacteriota</taxon>
    </lineage>
</organism>
<evidence type="ECO:0000313" key="7">
    <source>
        <dbReference type="Proteomes" id="UP000178529"/>
    </source>
</evidence>
<evidence type="ECO:0000256" key="2">
    <source>
        <dbReference type="ARBA" id="ARBA00022676"/>
    </source>
</evidence>
<dbReference type="InterPro" id="IPR050834">
    <property type="entry name" value="Glycosyltransf_2"/>
</dbReference>
<dbReference type="InterPro" id="IPR001173">
    <property type="entry name" value="Glyco_trans_2-like"/>
</dbReference>
<proteinExistence type="inferred from homology"/>
<keyword evidence="4" id="KW-1133">Transmembrane helix</keyword>
<sequence length="269" mass="31228">MNGHPLVSIVLPTFNREKTLAKAIESALSQTYKDFELLAVDDASQDKTQSILLEYARKDARIVGIRNEKNMGLVRSLNKGVQYAKGAYIARLDDDDFWLDPQKLEKQVAFFQGHPECVLTGGGQVRVDENGKEIARLVFPETDEAIRNRMLFNNPFSHTSVLFRKDAWEKAGGYDESLIFSEDWDLWMKLARVGMCYNFQEYFVCYLEGSQNRSREHEVRDALLNMRLRARYRRDFPNFGKAFLFGCLALVFSFTPFHSRVRTLWRNLI</sequence>
<keyword evidence="2" id="KW-0328">Glycosyltransferase</keyword>
<reference evidence="6 7" key="1">
    <citation type="journal article" date="2016" name="Nat. Commun.">
        <title>Thousands of microbial genomes shed light on interconnected biogeochemical processes in an aquifer system.</title>
        <authorList>
            <person name="Anantharaman K."/>
            <person name="Brown C.T."/>
            <person name="Hug L.A."/>
            <person name="Sharon I."/>
            <person name="Castelle C.J."/>
            <person name="Probst A.J."/>
            <person name="Thomas B.C."/>
            <person name="Singh A."/>
            <person name="Wilkins M.J."/>
            <person name="Karaoz U."/>
            <person name="Brodie E.L."/>
            <person name="Williams K.H."/>
            <person name="Hubbard S.S."/>
            <person name="Banfield J.F."/>
        </authorList>
    </citation>
    <scope>NUCLEOTIDE SEQUENCE [LARGE SCALE GENOMIC DNA]</scope>
</reference>
<comment type="caution">
    <text evidence="6">The sequence shown here is derived from an EMBL/GenBank/DDBJ whole genome shotgun (WGS) entry which is preliminary data.</text>
</comment>
<dbReference type="EMBL" id="MHTY01000025">
    <property type="protein sequence ID" value="OHA68446.1"/>
    <property type="molecule type" value="Genomic_DNA"/>
</dbReference>
<dbReference type="PANTHER" id="PTHR43685:SF5">
    <property type="entry name" value="GLYCOSYLTRANSFERASE EPSE-RELATED"/>
    <property type="match status" value="1"/>
</dbReference>
<keyword evidence="4" id="KW-0812">Transmembrane</keyword>
<accession>A0A1G2R6H5</accession>
<dbReference type="Pfam" id="PF00535">
    <property type="entry name" value="Glycos_transf_2"/>
    <property type="match status" value="1"/>
</dbReference>
<dbReference type="Gene3D" id="3.90.550.10">
    <property type="entry name" value="Spore Coat Polysaccharide Biosynthesis Protein SpsA, Chain A"/>
    <property type="match status" value="1"/>
</dbReference>
<dbReference type="Proteomes" id="UP000178529">
    <property type="component" value="Unassembled WGS sequence"/>
</dbReference>
<dbReference type="InterPro" id="IPR029044">
    <property type="entry name" value="Nucleotide-diphossugar_trans"/>
</dbReference>
<feature type="domain" description="Glycosyltransferase 2-like" evidence="5">
    <location>
        <begin position="8"/>
        <end position="161"/>
    </location>
</feature>
<evidence type="ECO:0000256" key="1">
    <source>
        <dbReference type="ARBA" id="ARBA00006739"/>
    </source>
</evidence>
<dbReference type="GO" id="GO:0016757">
    <property type="term" value="F:glycosyltransferase activity"/>
    <property type="evidence" value="ECO:0007669"/>
    <property type="project" value="UniProtKB-KW"/>
</dbReference>
<dbReference type="SUPFAM" id="SSF53448">
    <property type="entry name" value="Nucleotide-diphospho-sugar transferases"/>
    <property type="match status" value="1"/>
</dbReference>
<gene>
    <name evidence="6" type="ORF">A3J68_01455</name>
</gene>
<dbReference type="PANTHER" id="PTHR43685">
    <property type="entry name" value="GLYCOSYLTRANSFERASE"/>
    <property type="match status" value="1"/>
</dbReference>
<protein>
    <recommendedName>
        <fullName evidence="5">Glycosyltransferase 2-like domain-containing protein</fullName>
    </recommendedName>
</protein>